<dbReference type="InterPro" id="IPR001412">
    <property type="entry name" value="aa-tRNA-synth_I_CS"/>
</dbReference>
<keyword evidence="10" id="KW-1185">Reference proteome</keyword>
<sequence length="293" mass="31964">MQKRVTRFAPSPTGYLHLGHAHAAMIAWARAREAGGQFLLRIENIDATRCRPEYEAGILDDMAWLCLGWDGPVRRQQDHLPEYRAVLEQLRAQGLLYPCFCTRADIAREVAASGQAPHGPDGPIYPGTCARLSAAEAGDRIAAGEAHAWRLRTRVAHHRVGALGYEEEGQGRIICAPEVFGDVVLARKDCPGSYHLCVTHDDAAQGVTLVTRGKELRAATDIHRLIQALMGWPAPIYAHHALLTDQHGAKLSKRDGALSLRALRAEGISPAEAFRRAGIKDAFRRPARASSGA</sequence>
<evidence type="ECO:0000313" key="9">
    <source>
        <dbReference type="EMBL" id="MCB8879412.1"/>
    </source>
</evidence>
<evidence type="ECO:0000256" key="4">
    <source>
        <dbReference type="ARBA" id="ARBA00022833"/>
    </source>
</evidence>
<dbReference type="AlphaFoldDB" id="A0A963YY90"/>
<dbReference type="GO" id="GO:0006424">
    <property type="term" value="P:glutamyl-tRNA aminoacylation"/>
    <property type="evidence" value="ECO:0007669"/>
    <property type="project" value="TreeGrafter"/>
</dbReference>
<keyword evidence="1 7" id="KW-0436">Ligase</keyword>
<keyword evidence="7" id="KW-0648">Protein biosynthesis</keyword>
<dbReference type="Pfam" id="PF00749">
    <property type="entry name" value="tRNA-synt_1c"/>
    <property type="match status" value="1"/>
</dbReference>
<comment type="similarity">
    <text evidence="7">Belongs to the class-I aminoacyl-tRNA synthetase family.</text>
</comment>
<dbReference type="Proteomes" id="UP000721844">
    <property type="component" value="Unassembled WGS sequence"/>
</dbReference>
<evidence type="ECO:0000256" key="6">
    <source>
        <dbReference type="ARBA" id="ARBA00023146"/>
    </source>
</evidence>
<keyword evidence="3 7" id="KW-0547">Nucleotide-binding</keyword>
<evidence type="ECO:0000256" key="3">
    <source>
        <dbReference type="ARBA" id="ARBA00022741"/>
    </source>
</evidence>
<proteinExistence type="inferred from homology"/>
<dbReference type="PROSITE" id="PS00178">
    <property type="entry name" value="AA_TRNA_LIGASE_I"/>
    <property type="match status" value="1"/>
</dbReference>
<dbReference type="PRINTS" id="PR00987">
    <property type="entry name" value="TRNASYNTHGLU"/>
</dbReference>
<dbReference type="PANTHER" id="PTHR43311:SF1">
    <property type="entry name" value="GLUTAMYL-Q TRNA(ASP) SYNTHETASE"/>
    <property type="match status" value="1"/>
</dbReference>
<keyword evidence="2" id="KW-0479">Metal-binding</keyword>
<accession>A0A963YY90</accession>
<organism evidence="9 10">
    <name type="scientific">Acidisoma cellulosilyticum</name>
    <dbReference type="NCBI Taxonomy" id="2802395"/>
    <lineage>
        <taxon>Bacteria</taxon>
        <taxon>Pseudomonadati</taxon>
        <taxon>Pseudomonadota</taxon>
        <taxon>Alphaproteobacteria</taxon>
        <taxon>Acetobacterales</taxon>
        <taxon>Acidocellaceae</taxon>
        <taxon>Acidisoma</taxon>
    </lineage>
</organism>
<dbReference type="GO" id="GO:0005829">
    <property type="term" value="C:cytosol"/>
    <property type="evidence" value="ECO:0007669"/>
    <property type="project" value="TreeGrafter"/>
</dbReference>
<evidence type="ECO:0000256" key="1">
    <source>
        <dbReference type="ARBA" id="ARBA00022598"/>
    </source>
</evidence>
<comment type="caution">
    <text evidence="9">The sequence shown here is derived from an EMBL/GenBank/DDBJ whole genome shotgun (WGS) entry which is preliminary data.</text>
</comment>
<dbReference type="GO" id="GO:0005524">
    <property type="term" value="F:ATP binding"/>
    <property type="evidence" value="ECO:0007669"/>
    <property type="project" value="UniProtKB-KW"/>
</dbReference>
<dbReference type="SUPFAM" id="SSF52374">
    <property type="entry name" value="Nucleotidylyl transferase"/>
    <property type="match status" value="1"/>
</dbReference>
<dbReference type="RefSeq" id="WP_227306000.1">
    <property type="nucleotide sequence ID" value="NZ_JAESVA010000001.1"/>
</dbReference>
<dbReference type="NCBIfam" id="NF004315">
    <property type="entry name" value="PRK05710.1-4"/>
    <property type="match status" value="1"/>
</dbReference>
<dbReference type="GO" id="GO:0004818">
    <property type="term" value="F:glutamate-tRNA ligase activity"/>
    <property type="evidence" value="ECO:0007669"/>
    <property type="project" value="TreeGrafter"/>
</dbReference>
<evidence type="ECO:0000256" key="7">
    <source>
        <dbReference type="RuleBase" id="RU363037"/>
    </source>
</evidence>
<keyword evidence="5 7" id="KW-0067">ATP-binding</keyword>
<dbReference type="Gene3D" id="3.40.50.620">
    <property type="entry name" value="HUPs"/>
    <property type="match status" value="1"/>
</dbReference>
<feature type="domain" description="Glutamyl/glutaminyl-tRNA synthetase class Ib catalytic" evidence="8">
    <location>
        <begin position="5"/>
        <end position="271"/>
    </location>
</feature>
<name>A0A963YY90_9PROT</name>
<keyword evidence="6 7" id="KW-0030">Aminoacyl-tRNA synthetase</keyword>
<dbReference type="InterPro" id="IPR020058">
    <property type="entry name" value="Glu/Gln-tRNA-synth_Ib_cat-dom"/>
</dbReference>
<reference evidence="9 10" key="1">
    <citation type="journal article" date="2021" name="Microorganisms">
        <title>Acidisoma silvae sp. nov. and Acidisomacellulosilytica sp. nov., Two Acidophilic Bacteria Isolated from Decaying Wood, Hydrolyzing Cellulose and Producing Poly-3-hydroxybutyrate.</title>
        <authorList>
            <person name="Mieszkin S."/>
            <person name="Pouder E."/>
            <person name="Uroz S."/>
            <person name="Simon-Colin C."/>
            <person name="Alain K."/>
        </authorList>
    </citation>
    <scope>NUCLEOTIDE SEQUENCE [LARGE SCALE GENOMIC DNA]</scope>
    <source>
        <strain evidence="9 10">HW T5.17</strain>
    </source>
</reference>
<evidence type="ECO:0000259" key="8">
    <source>
        <dbReference type="Pfam" id="PF00749"/>
    </source>
</evidence>
<dbReference type="PANTHER" id="PTHR43311">
    <property type="entry name" value="GLUTAMATE--TRNA LIGASE"/>
    <property type="match status" value="1"/>
</dbReference>
<dbReference type="EMBL" id="JAESVA010000001">
    <property type="protein sequence ID" value="MCB8879412.1"/>
    <property type="molecule type" value="Genomic_DNA"/>
</dbReference>
<evidence type="ECO:0000256" key="5">
    <source>
        <dbReference type="ARBA" id="ARBA00022840"/>
    </source>
</evidence>
<dbReference type="InterPro" id="IPR000924">
    <property type="entry name" value="Glu/Gln-tRNA-synth"/>
</dbReference>
<gene>
    <name evidence="9" type="primary">gluQRS</name>
    <name evidence="9" type="ORF">ACELLULO517_04145</name>
</gene>
<evidence type="ECO:0000256" key="2">
    <source>
        <dbReference type="ARBA" id="ARBA00022723"/>
    </source>
</evidence>
<dbReference type="InterPro" id="IPR014729">
    <property type="entry name" value="Rossmann-like_a/b/a_fold"/>
</dbReference>
<dbReference type="InterPro" id="IPR049940">
    <property type="entry name" value="GluQ/Sye"/>
</dbReference>
<evidence type="ECO:0000313" key="10">
    <source>
        <dbReference type="Proteomes" id="UP000721844"/>
    </source>
</evidence>
<protein>
    <submittedName>
        <fullName evidence="9">tRNA glutamyl-Q(34) synthetase GluQRS</fullName>
        <ecNumber evidence="9">6.1.1.-</ecNumber>
    </submittedName>
</protein>
<dbReference type="EC" id="6.1.1.-" evidence="9"/>
<keyword evidence="4" id="KW-0862">Zinc</keyword>